<reference evidence="1" key="1">
    <citation type="submission" date="2022-03" db="EMBL/GenBank/DDBJ databases">
        <authorList>
            <person name="Woo C.Y."/>
        </authorList>
    </citation>
    <scope>NUCLEOTIDE SEQUENCE</scope>
    <source>
        <strain evidence="1">CYS-01</strain>
    </source>
</reference>
<gene>
    <name evidence="1" type="ORF">MMF97_12700</name>
</gene>
<dbReference type="Proteomes" id="UP001165460">
    <property type="component" value="Unassembled WGS sequence"/>
</dbReference>
<accession>A0ABS9ZZ49</accession>
<organism evidence="1 2">
    <name type="scientific">Pedobacter montanisoli</name>
    <dbReference type="NCBI Taxonomy" id="2923277"/>
    <lineage>
        <taxon>Bacteria</taxon>
        <taxon>Pseudomonadati</taxon>
        <taxon>Bacteroidota</taxon>
        <taxon>Sphingobacteriia</taxon>
        <taxon>Sphingobacteriales</taxon>
        <taxon>Sphingobacteriaceae</taxon>
        <taxon>Pedobacter</taxon>
    </lineage>
</organism>
<keyword evidence="2" id="KW-1185">Reference proteome</keyword>
<dbReference type="EMBL" id="JALGBH010000002">
    <property type="protein sequence ID" value="MCJ0743575.1"/>
    <property type="molecule type" value="Genomic_DNA"/>
</dbReference>
<name>A0ABS9ZZ49_9SPHI</name>
<comment type="caution">
    <text evidence="1">The sequence shown here is derived from an EMBL/GenBank/DDBJ whole genome shotgun (WGS) entry which is preliminary data.</text>
</comment>
<evidence type="ECO:0000313" key="1">
    <source>
        <dbReference type="EMBL" id="MCJ0743575.1"/>
    </source>
</evidence>
<dbReference type="SUPFAM" id="SSF56784">
    <property type="entry name" value="HAD-like"/>
    <property type="match status" value="1"/>
</dbReference>
<evidence type="ECO:0000313" key="2">
    <source>
        <dbReference type="Proteomes" id="UP001165460"/>
    </source>
</evidence>
<proteinExistence type="predicted"/>
<dbReference type="InterPro" id="IPR023214">
    <property type="entry name" value="HAD_sf"/>
</dbReference>
<dbReference type="Gene3D" id="1.10.150.520">
    <property type="match status" value="1"/>
</dbReference>
<dbReference type="InterPro" id="IPR036412">
    <property type="entry name" value="HAD-like_sf"/>
</dbReference>
<sequence>MTLPISNLIEQKESFFFCLDDVLYPEKDYLLQVYYLFAEFMAYTEQLDSKQIIACFKEEYEKNGSADIFDKIANAFNIDSKYRLNFDRLHENARLPLKLLLYNDVLAVLQEIAAKHKNIFIVAKGNMDIAINKIKQIEWNGLERSINLYFLDEYANNWNKLIEETLINTNEKLTDTLVIYDAAHPVNFFGDKICVTEILSIKNR</sequence>
<protein>
    <submittedName>
        <fullName evidence="1">Haloacid dehalogenase</fullName>
    </submittedName>
</protein>
<dbReference type="Gene3D" id="3.40.50.1000">
    <property type="entry name" value="HAD superfamily/HAD-like"/>
    <property type="match status" value="1"/>
</dbReference>
<dbReference type="RefSeq" id="WP_243362798.1">
    <property type="nucleotide sequence ID" value="NZ_JALGBH010000002.1"/>
</dbReference>